<evidence type="ECO:0000259" key="1">
    <source>
        <dbReference type="Pfam" id="PF12697"/>
    </source>
</evidence>
<name>A0AB33K5P8_9ACTN</name>
<dbReference type="InterPro" id="IPR000073">
    <property type="entry name" value="AB_hydrolase_1"/>
</dbReference>
<accession>A0AB33K5P8</accession>
<keyword evidence="2" id="KW-0378">Hydrolase</keyword>
<sequence>MRVAGHRALAWRGATEGAEAAVLVLHGGQVASERRPGPVNLPGLRMQGFACAVARETTGTKVALGSVRYRYRGWNGEHADAARDATAALSDLAEDLGPVPTVLVGHSMGGRAALRAAGHPCVVGVIALAPWCPAGEPVAQLRDRTVVTLHGDRDRVTAPGATRDLATRAREAGARVAGYTVHGSGHALLRRSADWHRAAAELTAGLLGLRPLPAEVADALALGAADVGGLGLALPL</sequence>
<evidence type="ECO:0000313" key="2">
    <source>
        <dbReference type="EMBL" id="BFP49535.1"/>
    </source>
</evidence>
<reference evidence="2" key="1">
    <citation type="submission" date="2024-07" db="EMBL/GenBank/DDBJ databases">
        <title>Complete genome sequences of cellulolytic bacteria, Kitasatospora sp. CMC57 and Streptomyces sp. CMC78, isolated from Japanese agricultural soil.</title>
        <authorList>
            <person name="Hashimoto T."/>
            <person name="Ito M."/>
            <person name="Iwamoto M."/>
            <person name="Fukahori D."/>
            <person name="Shoda T."/>
            <person name="Sakoda M."/>
            <person name="Morohoshi T."/>
            <person name="Mitsuboshi M."/>
            <person name="Nishizawa T."/>
        </authorList>
    </citation>
    <scope>NUCLEOTIDE SEQUENCE</scope>
    <source>
        <strain evidence="2">CMC57</strain>
    </source>
</reference>
<dbReference type="GO" id="GO:0016787">
    <property type="term" value="F:hydrolase activity"/>
    <property type="evidence" value="ECO:0007669"/>
    <property type="project" value="UniProtKB-KW"/>
</dbReference>
<dbReference type="EMBL" id="AP035881">
    <property type="protein sequence ID" value="BFP49535.1"/>
    <property type="molecule type" value="Genomic_DNA"/>
</dbReference>
<gene>
    <name evidence="2" type="ORF">KCMC57_59030</name>
</gene>
<dbReference type="Pfam" id="PF12697">
    <property type="entry name" value="Abhydrolase_6"/>
    <property type="match status" value="1"/>
</dbReference>
<organism evidence="2">
    <name type="scientific">Kitasatospora sp. CMC57</name>
    <dbReference type="NCBI Taxonomy" id="3231513"/>
    <lineage>
        <taxon>Bacteria</taxon>
        <taxon>Bacillati</taxon>
        <taxon>Actinomycetota</taxon>
        <taxon>Actinomycetes</taxon>
        <taxon>Kitasatosporales</taxon>
        <taxon>Streptomycetaceae</taxon>
        <taxon>Kitasatospora</taxon>
    </lineage>
</organism>
<dbReference type="AlphaFoldDB" id="A0AB33K5P8"/>
<dbReference type="InterPro" id="IPR029058">
    <property type="entry name" value="AB_hydrolase_fold"/>
</dbReference>
<protein>
    <submittedName>
        <fullName evidence="2">Alpha/beta hydrolase</fullName>
    </submittedName>
</protein>
<dbReference type="Gene3D" id="3.40.50.1820">
    <property type="entry name" value="alpha/beta hydrolase"/>
    <property type="match status" value="1"/>
</dbReference>
<feature type="domain" description="AB hydrolase-1" evidence="1">
    <location>
        <begin position="65"/>
        <end position="212"/>
    </location>
</feature>
<proteinExistence type="predicted"/>
<dbReference type="SUPFAM" id="SSF53474">
    <property type="entry name" value="alpha/beta-Hydrolases"/>
    <property type="match status" value="1"/>
</dbReference>